<reference evidence="2 3" key="1">
    <citation type="journal article" date="2013" name="Proc. Natl. Acad. Sci. U.S.A.">
        <title>Fine-scale variation in meiotic recombination in Mimulus inferred from population shotgun sequencing.</title>
        <authorList>
            <person name="Hellsten U."/>
            <person name="Wright K.M."/>
            <person name="Jenkins J."/>
            <person name="Shu S."/>
            <person name="Yuan Y."/>
            <person name="Wessler S.R."/>
            <person name="Schmutz J."/>
            <person name="Willis J.H."/>
            <person name="Rokhsar D.S."/>
        </authorList>
    </citation>
    <scope>NUCLEOTIDE SEQUENCE [LARGE SCALE GENOMIC DNA]</scope>
    <source>
        <strain evidence="3">cv. DUN x IM62</strain>
    </source>
</reference>
<evidence type="ECO:0000313" key="3">
    <source>
        <dbReference type="Proteomes" id="UP000030748"/>
    </source>
</evidence>
<feature type="coiled-coil region" evidence="1">
    <location>
        <begin position="76"/>
        <end position="139"/>
    </location>
</feature>
<dbReference type="PANTHER" id="PTHR38377:SF1">
    <property type="entry name" value="THREONINE-TRNA LIGASE 2"/>
    <property type="match status" value="1"/>
</dbReference>
<dbReference type="EMBL" id="KI632325">
    <property type="protein sequence ID" value="EYU18702.1"/>
    <property type="molecule type" value="Genomic_DNA"/>
</dbReference>
<dbReference type="STRING" id="4155.A0A022PQU7"/>
<keyword evidence="1" id="KW-0175">Coiled coil</keyword>
<gene>
    <name evidence="2" type="ORF">MIMGU_mgv1a014838mg</name>
</gene>
<evidence type="ECO:0000256" key="1">
    <source>
        <dbReference type="SAM" id="Coils"/>
    </source>
</evidence>
<dbReference type="AlphaFoldDB" id="A0A022PQU7"/>
<dbReference type="eggNOG" id="ENOG502SA5T">
    <property type="taxonomic scope" value="Eukaryota"/>
</dbReference>
<proteinExistence type="predicted"/>
<protein>
    <submittedName>
        <fullName evidence="2">Uncharacterized protein</fullName>
    </submittedName>
</protein>
<keyword evidence="3" id="KW-1185">Reference proteome</keyword>
<accession>A0A022PQU7</accession>
<evidence type="ECO:0000313" key="2">
    <source>
        <dbReference type="EMBL" id="EYU18702.1"/>
    </source>
</evidence>
<dbReference type="PANTHER" id="PTHR38377">
    <property type="entry name" value="THREONINE-TRNA LIGASE 2"/>
    <property type="match status" value="1"/>
</dbReference>
<name>A0A022PQU7_ERYGU</name>
<organism evidence="2 3">
    <name type="scientific">Erythranthe guttata</name>
    <name type="common">Yellow monkey flower</name>
    <name type="synonym">Mimulus guttatus</name>
    <dbReference type="NCBI Taxonomy" id="4155"/>
    <lineage>
        <taxon>Eukaryota</taxon>
        <taxon>Viridiplantae</taxon>
        <taxon>Streptophyta</taxon>
        <taxon>Embryophyta</taxon>
        <taxon>Tracheophyta</taxon>
        <taxon>Spermatophyta</taxon>
        <taxon>Magnoliopsida</taxon>
        <taxon>eudicotyledons</taxon>
        <taxon>Gunneridae</taxon>
        <taxon>Pentapetalae</taxon>
        <taxon>asterids</taxon>
        <taxon>lamiids</taxon>
        <taxon>Lamiales</taxon>
        <taxon>Phrymaceae</taxon>
        <taxon>Erythranthe</taxon>
    </lineage>
</organism>
<sequence length="176" mass="19464">MAALGKGFRLLMQVSSSSSSSSSSYLLLICVCVRARACVVDLPSALFEVLLQTCSTTMAAESNNLDEILTPFYQRATEAEERLAKLEASLSKNKEEQSKLISELRLELENAKAEQISEREKAIKEVKELTAENGKLKYRIIHLVRAVREADAAALEFVSSKLKETNLVDDAKLPAR</sequence>
<dbReference type="Proteomes" id="UP000030748">
    <property type="component" value="Unassembled WGS sequence"/>
</dbReference>